<reference evidence="1" key="1">
    <citation type="submission" date="2016-07" db="EMBL/GenBank/DDBJ databases">
        <authorList>
            <person name="Bretaudeau A."/>
        </authorList>
    </citation>
    <scope>NUCLEOTIDE SEQUENCE</scope>
    <source>
        <strain evidence="1">Rice</strain>
        <tissue evidence="1">Whole body</tissue>
    </source>
</reference>
<protein>
    <submittedName>
        <fullName evidence="1">SFRICE_019560</fullName>
    </submittedName>
</protein>
<gene>
    <name evidence="1" type="ORF">SFRICE_019560</name>
</gene>
<sequence>MIWYTGNTSTQLLLYEILVWGSQASARLGRLDRSDTTALEKTDVKQRLRCVTYVSRSSIFFYVKWADVWPLSRLMVSDDAAYGGARLPISNLFTRALKTLRLYPSRNTDSGKEFHSLAVRTRNLEAKRFVRTDHRMVSNRRRPWTLETPEALQVRCRHFGGLLGKQGLEILGFGNWASGNLTHTTIYNASIVSRRFSVRPWHHSGRAGPFVPKHGWPTLHVYKFKISLPISNLFTRALKTPRLYPSGNTDFGREFHSLEVRTRKLEAKRFSSL</sequence>
<proteinExistence type="predicted"/>
<organism evidence="1">
    <name type="scientific">Spodoptera frugiperda</name>
    <name type="common">Fall armyworm</name>
    <dbReference type="NCBI Taxonomy" id="7108"/>
    <lineage>
        <taxon>Eukaryota</taxon>
        <taxon>Metazoa</taxon>
        <taxon>Ecdysozoa</taxon>
        <taxon>Arthropoda</taxon>
        <taxon>Hexapoda</taxon>
        <taxon>Insecta</taxon>
        <taxon>Pterygota</taxon>
        <taxon>Neoptera</taxon>
        <taxon>Endopterygota</taxon>
        <taxon>Lepidoptera</taxon>
        <taxon>Glossata</taxon>
        <taxon>Ditrysia</taxon>
        <taxon>Noctuoidea</taxon>
        <taxon>Noctuidae</taxon>
        <taxon>Amphipyrinae</taxon>
        <taxon>Spodoptera</taxon>
    </lineage>
</organism>
<evidence type="ECO:0000313" key="1">
    <source>
        <dbReference type="EMBL" id="SOQ39835.1"/>
    </source>
</evidence>
<dbReference type="EMBL" id="ODYU01002400">
    <property type="protein sequence ID" value="SOQ39835.1"/>
    <property type="molecule type" value="Genomic_DNA"/>
</dbReference>
<accession>A0A2H1VG78</accession>
<dbReference type="AlphaFoldDB" id="A0A2H1VG78"/>
<name>A0A2H1VG78_SPOFR</name>